<proteinExistence type="predicted"/>
<evidence type="ECO:0000313" key="3">
    <source>
        <dbReference type="Proteomes" id="UP001497444"/>
    </source>
</evidence>
<reference evidence="2" key="1">
    <citation type="submission" date="2024-02" db="EMBL/GenBank/DDBJ databases">
        <authorList>
            <consortium name="ELIXIR-Norway"/>
            <consortium name="Elixir Norway"/>
        </authorList>
    </citation>
    <scope>NUCLEOTIDE SEQUENCE</scope>
</reference>
<accession>A0ABP0W5P9</accession>
<feature type="region of interest" description="Disordered" evidence="1">
    <location>
        <begin position="119"/>
        <end position="154"/>
    </location>
</feature>
<evidence type="ECO:0000313" key="2">
    <source>
        <dbReference type="EMBL" id="CAK9261238.1"/>
    </source>
</evidence>
<gene>
    <name evidence="2" type="ORF">CSSPJE1EN1_LOCUS6716</name>
</gene>
<dbReference type="SUPFAM" id="SSF74650">
    <property type="entry name" value="Galactose mutarotase-like"/>
    <property type="match status" value="1"/>
</dbReference>
<evidence type="ECO:0000256" key="1">
    <source>
        <dbReference type="SAM" id="MobiDB-lite"/>
    </source>
</evidence>
<sequence length="162" mass="18128">MTSAMVWYGNGADVQDGNGGIFQSPQFSAMNSQYELPKNVAIIMLQEVYDNDNRKVFLCLANIFEVEENEILSKSARVDLQTLLPNQEIDEVDSAYQKKSEMMKKLQWCIEGAAAAVAESSDKNTPHGDPMIKNTPHRDPMIKSGSMETQQSAPNIELYLHL</sequence>
<name>A0ABP0W5P9_9BRYO</name>
<dbReference type="Proteomes" id="UP001497444">
    <property type="component" value="Chromosome 13"/>
</dbReference>
<protein>
    <submittedName>
        <fullName evidence="2">Uncharacterized protein</fullName>
    </submittedName>
</protein>
<organism evidence="2 3">
    <name type="scientific">Sphagnum jensenii</name>
    <dbReference type="NCBI Taxonomy" id="128206"/>
    <lineage>
        <taxon>Eukaryota</taxon>
        <taxon>Viridiplantae</taxon>
        <taxon>Streptophyta</taxon>
        <taxon>Embryophyta</taxon>
        <taxon>Bryophyta</taxon>
        <taxon>Sphagnophytina</taxon>
        <taxon>Sphagnopsida</taxon>
        <taxon>Sphagnales</taxon>
        <taxon>Sphagnaceae</taxon>
        <taxon>Sphagnum</taxon>
    </lineage>
</organism>
<dbReference type="Gene3D" id="2.60.40.1360">
    <property type="match status" value="1"/>
</dbReference>
<dbReference type="EMBL" id="OZ020108">
    <property type="protein sequence ID" value="CAK9261238.1"/>
    <property type="molecule type" value="Genomic_DNA"/>
</dbReference>
<keyword evidence="3" id="KW-1185">Reference proteome</keyword>
<dbReference type="InterPro" id="IPR011013">
    <property type="entry name" value="Gal_mutarotase_sf_dom"/>
</dbReference>